<dbReference type="SUPFAM" id="SSF51679">
    <property type="entry name" value="Bacterial luciferase-like"/>
    <property type="match status" value="1"/>
</dbReference>
<feature type="domain" description="Luciferase-like" evidence="3">
    <location>
        <begin position="1"/>
        <end position="307"/>
    </location>
</feature>
<evidence type="ECO:0000256" key="1">
    <source>
        <dbReference type="ARBA" id="ARBA00023002"/>
    </source>
</evidence>
<accession>A0ABV5VPF6</accession>
<dbReference type="PANTHER" id="PTHR30137">
    <property type="entry name" value="LUCIFERASE-LIKE MONOOXYGENASE"/>
    <property type="match status" value="1"/>
</dbReference>
<evidence type="ECO:0000259" key="3">
    <source>
        <dbReference type="Pfam" id="PF00296"/>
    </source>
</evidence>
<dbReference type="InterPro" id="IPR050766">
    <property type="entry name" value="Bact_Lucif_Oxidored"/>
</dbReference>
<evidence type="ECO:0000313" key="5">
    <source>
        <dbReference type="Proteomes" id="UP001589619"/>
    </source>
</evidence>
<keyword evidence="5" id="KW-1185">Reference proteome</keyword>
<sequence>MEIGIYTLADLCRNPHTGEMISARQRIREIVDAAKLADEAGLDLFGVGEHHRSEYAVSAPAVVLSSIAQVTKRIKLTSATSVLNTLDPVRLFEDFATLDLLSDGRAEIIAGRGSFMESFSLFGYDVNQYDELFEEHLELFLKLNAADKVTWSGRHRPALRHADIAPRPVQADIPVWVGVGNTTDSAARAGRFGTHLAIAILGGDPYRFKPFVEVYREAAKQAGHLQEKLKVGVTGHMYVAKTTKQARREYAPYYMNYWREISRQRGSDSHLTRADYEWMSAPDTALFVGSSQQIVEKILHQHELFGHQRFIAQVDIGGIPFSKVADNIERLATEVAPAVRRATRKEQPC</sequence>
<evidence type="ECO:0000313" key="4">
    <source>
        <dbReference type="EMBL" id="MFB9750165.1"/>
    </source>
</evidence>
<keyword evidence="2" id="KW-0503">Monooxygenase</keyword>
<dbReference type="PANTHER" id="PTHR30137:SF8">
    <property type="entry name" value="BLR5498 PROTEIN"/>
    <property type="match status" value="1"/>
</dbReference>
<proteinExistence type="predicted"/>
<dbReference type="InterPro" id="IPR011251">
    <property type="entry name" value="Luciferase-like_dom"/>
</dbReference>
<dbReference type="EMBL" id="JBHMAG010000002">
    <property type="protein sequence ID" value="MFB9750165.1"/>
    <property type="molecule type" value="Genomic_DNA"/>
</dbReference>
<dbReference type="Pfam" id="PF00296">
    <property type="entry name" value="Bac_luciferase"/>
    <property type="match status" value="1"/>
</dbReference>
<comment type="caution">
    <text evidence="4">The sequence shown here is derived from an EMBL/GenBank/DDBJ whole genome shotgun (WGS) entry which is preliminary data.</text>
</comment>
<protein>
    <submittedName>
        <fullName evidence="4">LLM class flavin-dependent oxidoreductase</fullName>
    </submittedName>
</protein>
<dbReference type="InterPro" id="IPR036661">
    <property type="entry name" value="Luciferase-like_sf"/>
</dbReference>
<gene>
    <name evidence="4" type="ORF">ACFFNY_01145</name>
</gene>
<organism evidence="4 5">
    <name type="scientific">Paenibacillus hodogayensis</name>
    <dbReference type="NCBI Taxonomy" id="279208"/>
    <lineage>
        <taxon>Bacteria</taxon>
        <taxon>Bacillati</taxon>
        <taxon>Bacillota</taxon>
        <taxon>Bacilli</taxon>
        <taxon>Bacillales</taxon>
        <taxon>Paenibacillaceae</taxon>
        <taxon>Paenibacillus</taxon>
    </lineage>
</organism>
<reference evidence="4 5" key="1">
    <citation type="submission" date="2024-09" db="EMBL/GenBank/DDBJ databases">
        <authorList>
            <person name="Sun Q."/>
            <person name="Mori K."/>
        </authorList>
    </citation>
    <scope>NUCLEOTIDE SEQUENCE [LARGE SCALE GENOMIC DNA]</scope>
    <source>
        <strain evidence="4 5">JCM 12520</strain>
    </source>
</reference>
<name>A0ABV5VPF6_9BACL</name>
<dbReference type="RefSeq" id="WP_344916770.1">
    <property type="nucleotide sequence ID" value="NZ_BAAAYO010000021.1"/>
</dbReference>
<dbReference type="Gene3D" id="3.20.20.30">
    <property type="entry name" value="Luciferase-like domain"/>
    <property type="match status" value="1"/>
</dbReference>
<keyword evidence="1" id="KW-0560">Oxidoreductase</keyword>
<evidence type="ECO:0000256" key="2">
    <source>
        <dbReference type="ARBA" id="ARBA00023033"/>
    </source>
</evidence>
<dbReference type="Proteomes" id="UP001589619">
    <property type="component" value="Unassembled WGS sequence"/>
</dbReference>